<keyword evidence="2" id="KW-1185">Reference proteome</keyword>
<comment type="caution">
    <text evidence="1">The sequence shown here is derived from an EMBL/GenBank/DDBJ whole genome shotgun (WGS) entry which is preliminary data.</text>
</comment>
<dbReference type="Proteomes" id="UP000886998">
    <property type="component" value="Unassembled WGS sequence"/>
</dbReference>
<protein>
    <submittedName>
        <fullName evidence="1">Uncharacterized protein</fullName>
    </submittedName>
</protein>
<gene>
    <name evidence="1" type="ORF">TNIN_340941</name>
</gene>
<accession>A0A8X6YPL7</accession>
<evidence type="ECO:0000313" key="1">
    <source>
        <dbReference type="EMBL" id="GFY75444.1"/>
    </source>
</evidence>
<dbReference type="AlphaFoldDB" id="A0A8X6YPL7"/>
<proteinExistence type="predicted"/>
<sequence>MRAFQHPGYSENYATFSDPLIPLAKGRKDFYTSGTKKEFSNSVIKAIDVGTMNNRYPHPDWLHVYTDELRLDQDGSAGSGIFSGLFACYLNLGPNTTLFDGEVEANKMINQG</sequence>
<evidence type="ECO:0000313" key="2">
    <source>
        <dbReference type="Proteomes" id="UP000886998"/>
    </source>
</evidence>
<reference evidence="1" key="1">
    <citation type="submission" date="2020-08" db="EMBL/GenBank/DDBJ databases">
        <title>Multicomponent nature underlies the extraordinary mechanical properties of spider dragline silk.</title>
        <authorList>
            <person name="Kono N."/>
            <person name="Nakamura H."/>
            <person name="Mori M."/>
            <person name="Yoshida Y."/>
            <person name="Ohtoshi R."/>
            <person name="Malay A.D."/>
            <person name="Moran D.A.P."/>
            <person name="Tomita M."/>
            <person name="Numata K."/>
            <person name="Arakawa K."/>
        </authorList>
    </citation>
    <scope>NUCLEOTIDE SEQUENCE</scope>
</reference>
<name>A0A8X6YPL7_9ARAC</name>
<organism evidence="1 2">
    <name type="scientific">Trichonephila inaurata madagascariensis</name>
    <dbReference type="NCBI Taxonomy" id="2747483"/>
    <lineage>
        <taxon>Eukaryota</taxon>
        <taxon>Metazoa</taxon>
        <taxon>Ecdysozoa</taxon>
        <taxon>Arthropoda</taxon>
        <taxon>Chelicerata</taxon>
        <taxon>Arachnida</taxon>
        <taxon>Araneae</taxon>
        <taxon>Araneomorphae</taxon>
        <taxon>Entelegynae</taxon>
        <taxon>Araneoidea</taxon>
        <taxon>Nephilidae</taxon>
        <taxon>Trichonephila</taxon>
        <taxon>Trichonephila inaurata</taxon>
    </lineage>
</organism>
<dbReference type="OrthoDB" id="6434129at2759"/>
<dbReference type="EMBL" id="BMAV01021397">
    <property type="protein sequence ID" value="GFY75444.1"/>
    <property type="molecule type" value="Genomic_DNA"/>
</dbReference>